<evidence type="ECO:0000256" key="4">
    <source>
        <dbReference type="ARBA" id="ARBA00022679"/>
    </source>
</evidence>
<keyword evidence="4 7" id="KW-0808">Transferase</keyword>
<keyword evidence="8" id="KW-0472">Membrane</keyword>
<evidence type="ECO:0000256" key="2">
    <source>
        <dbReference type="ARBA" id="ARBA00008655"/>
    </source>
</evidence>
<evidence type="ECO:0000313" key="10">
    <source>
        <dbReference type="EMBL" id="MBC8575532.1"/>
    </source>
</evidence>
<comment type="catalytic activity">
    <reaction evidence="7">
        <text>a 1-acyl-sn-glycero-3-phosphate + an acyl-CoA = a 1,2-diacyl-sn-glycero-3-phosphate + CoA</text>
        <dbReference type="Rhea" id="RHEA:19709"/>
        <dbReference type="ChEBI" id="CHEBI:57287"/>
        <dbReference type="ChEBI" id="CHEBI:57970"/>
        <dbReference type="ChEBI" id="CHEBI:58342"/>
        <dbReference type="ChEBI" id="CHEBI:58608"/>
        <dbReference type="EC" id="2.3.1.51"/>
    </reaction>
</comment>
<sequence>MRTILWFLYFWLYLLAVEPWLWKVRALKRQGRTEEHDILAGRIIHNWARRLLAAAGARVTVEGLENLPEGTAVFVSNHQSYFDIPLALGYLGDPKGLVSKKEIDRIPFIRQWMRELGCVFLDRENLRASVSALGDASDRVAAGYSMVVFPEGTRSETGEVGEFKAGAFKIAQKNKVPVVPFVLEGSSRLMGKHSLWIHPASVTVKILEPIDTSCYSREEWRALPALAERRVKDGLALLRAGGAER</sequence>
<dbReference type="GO" id="GO:0016746">
    <property type="term" value="F:acyltransferase activity"/>
    <property type="evidence" value="ECO:0007669"/>
    <property type="project" value="UniProtKB-KW"/>
</dbReference>
<name>A0ABR7NI75_9FIRM</name>
<keyword evidence="11" id="KW-1185">Reference proteome</keyword>
<organism evidence="10 11">
    <name type="scientific">Yanshouia hominis</name>
    <dbReference type="NCBI Taxonomy" id="2763673"/>
    <lineage>
        <taxon>Bacteria</taxon>
        <taxon>Bacillati</taxon>
        <taxon>Bacillota</taxon>
        <taxon>Clostridia</taxon>
        <taxon>Eubacteriales</taxon>
        <taxon>Oscillospiraceae</taxon>
        <taxon>Yanshouia</taxon>
    </lineage>
</organism>
<keyword evidence="5 7" id="KW-0443">Lipid metabolism</keyword>
<evidence type="ECO:0000256" key="5">
    <source>
        <dbReference type="ARBA" id="ARBA00023098"/>
    </source>
</evidence>
<comment type="similarity">
    <text evidence="2 7">Belongs to the 1-acyl-sn-glycerol-3-phosphate acyltransferase family.</text>
</comment>
<keyword evidence="7" id="KW-1208">Phospholipid metabolism</keyword>
<dbReference type="PANTHER" id="PTHR10434">
    <property type="entry name" value="1-ACYL-SN-GLYCEROL-3-PHOSPHATE ACYLTRANSFERASE"/>
    <property type="match status" value="1"/>
</dbReference>
<comment type="pathway">
    <text evidence="1">Lipid metabolism.</text>
</comment>
<evidence type="ECO:0000259" key="9">
    <source>
        <dbReference type="SMART" id="SM00563"/>
    </source>
</evidence>
<feature type="domain" description="Phospholipid/glycerol acyltransferase" evidence="9">
    <location>
        <begin position="72"/>
        <end position="186"/>
    </location>
</feature>
<protein>
    <recommendedName>
        <fullName evidence="7">1-acyl-sn-glycerol-3-phosphate acyltransferase</fullName>
        <ecNumber evidence="7">2.3.1.51</ecNumber>
    </recommendedName>
</protein>
<proteinExistence type="inferred from homology"/>
<dbReference type="InterPro" id="IPR004552">
    <property type="entry name" value="AGP_acyltrans"/>
</dbReference>
<dbReference type="RefSeq" id="WP_262399156.1">
    <property type="nucleotide sequence ID" value="NZ_JACRTB010000005.1"/>
</dbReference>
<evidence type="ECO:0000256" key="6">
    <source>
        <dbReference type="ARBA" id="ARBA00023315"/>
    </source>
</evidence>
<evidence type="ECO:0000256" key="3">
    <source>
        <dbReference type="ARBA" id="ARBA00022516"/>
    </source>
</evidence>
<dbReference type="PANTHER" id="PTHR10434:SF64">
    <property type="entry name" value="1-ACYL-SN-GLYCEROL-3-PHOSPHATE ACYLTRANSFERASE-RELATED"/>
    <property type="match status" value="1"/>
</dbReference>
<dbReference type="SUPFAM" id="SSF69593">
    <property type="entry name" value="Glycerol-3-phosphate (1)-acyltransferase"/>
    <property type="match status" value="1"/>
</dbReference>
<dbReference type="NCBIfam" id="TIGR00530">
    <property type="entry name" value="AGP_acyltrn"/>
    <property type="match status" value="1"/>
</dbReference>
<dbReference type="EMBL" id="JACRTB010000005">
    <property type="protein sequence ID" value="MBC8575532.1"/>
    <property type="molecule type" value="Genomic_DNA"/>
</dbReference>
<dbReference type="CDD" id="cd07989">
    <property type="entry name" value="LPLAT_AGPAT-like"/>
    <property type="match status" value="1"/>
</dbReference>
<accession>A0ABR7NI75</accession>
<dbReference type="EC" id="2.3.1.51" evidence="7"/>
<keyword evidence="8" id="KW-0812">Transmembrane</keyword>
<feature type="transmembrane region" description="Helical" evidence="8">
    <location>
        <begin position="6"/>
        <end position="22"/>
    </location>
</feature>
<comment type="caution">
    <text evidence="10">The sequence shown here is derived from an EMBL/GenBank/DDBJ whole genome shotgun (WGS) entry which is preliminary data.</text>
</comment>
<evidence type="ECO:0000256" key="1">
    <source>
        <dbReference type="ARBA" id="ARBA00005189"/>
    </source>
</evidence>
<keyword evidence="3 7" id="KW-0444">Lipid biosynthesis</keyword>
<evidence type="ECO:0000313" key="11">
    <source>
        <dbReference type="Proteomes" id="UP000658131"/>
    </source>
</evidence>
<dbReference type="SMART" id="SM00563">
    <property type="entry name" value="PlsC"/>
    <property type="match status" value="1"/>
</dbReference>
<gene>
    <name evidence="10" type="ORF">H8717_03770</name>
</gene>
<reference evidence="10 11" key="1">
    <citation type="submission" date="2020-08" db="EMBL/GenBank/DDBJ databases">
        <title>Genome public.</title>
        <authorList>
            <person name="Liu C."/>
            <person name="Sun Q."/>
        </authorList>
    </citation>
    <scope>NUCLEOTIDE SEQUENCE [LARGE SCALE GENOMIC DNA]</scope>
    <source>
        <strain evidence="10 11">BX1</strain>
    </source>
</reference>
<dbReference type="Proteomes" id="UP000658131">
    <property type="component" value="Unassembled WGS sequence"/>
</dbReference>
<dbReference type="InterPro" id="IPR002123">
    <property type="entry name" value="Plipid/glycerol_acylTrfase"/>
</dbReference>
<keyword evidence="8" id="KW-1133">Transmembrane helix</keyword>
<keyword evidence="6 7" id="KW-0012">Acyltransferase</keyword>
<evidence type="ECO:0000256" key="7">
    <source>
        <dbReference type="RuleBase" id="RU361267"/>
    </source>
</evidence>
<dbReference type="Pfam" id="PF01553">
    <property type="entry name" value="Acyltransferase"/>
    <property type="match status" value="1"/>
</dbReference>
<comment type="domain">
    <text evidence="7">The HXXXXD motif is essential for acyltransferase activity and may constitute the binding site for the phosphate moiety of the glycerol-3-phosphate.</text>
</comment>
<evidence type="ECO:0000256" key="8">
    <source>
        <dbReference type="SAM" id="Phobius"/>
    </source>
</evidence>
<keyword evidence="7" id="KW-0594">Phospholipid biosynthesis</keyword>